<keyword evidence="8 9" id="KW-0378">Hydrolase</keyword>
<dbReference type="Gene3D" id="3.40.1210.10">
    <property type="entry name" value="Survival protein SurE-like phosphatase/nucleotidase"/>
    <property type="match status" value="1"/>
</dbReference>
<dbReference type="EC" id="3.1.3.5" evidence="9"/>
<dbReference type="Pfam" id="PF01975">
    <property type="entry name" value="SurE"/>
    <property type="match status" value="1"/>
</dbReference>
<dbReference type="InterPro" id="IPR002828">
    <property type="entry name" value="SurE-like_Pase/nucleotidase"/>
</dbReference>
<dbReference type="PANTHER" id="PTHR30457:SF12">
    <property type="entry name" value="5'_3'-NUCLEOTIDASE SURE"/>
    <property type="match status" value="1"/>
</dbReference>
<reference evidence="11 12" key="1">
    <citation type="submission" date="2018-01" db="EMBL/GenBank/DDBJ databases">
        <title>Draft genome sequence of Paucibacter aquatile CR182 isolated from freshwater of the Nakdong River.</title>
        <authorList>
            <person name="Choi A."/>
            <person name="Chung E.J."/>
        </authorList>
    </citation>
    <scope>NUCLEOTIDE SEQUENCE [LARGE SCALE GENOMIC DNA]</scope>
    <source>
        <strain evidence="11 12">CR182</strain>
    </source>
</reference>
<evidence type="ECO:0000259" key="10">
    <source>
        <dbReference type="Pfam" id="PF01975"/>
    </source>
</evidence>
<dbReference type="GO" id="GO:0008253">
    <property type="term" value="F:5'-nucleotidase activity"/>
    <property type="evidence" value="ECO:0007669"/>
    <property type="project" value="UniProtKB-UniRule"/>
</dbReference>
<evidence type="ECO:0000256" key="1">
    <source>
        <dbReference type="ARBA" id="ARBA00000815"/>
    </source>
</evidence>
<dbReference type="GO" id="GO:0046872">
    <property type="term" value="F:metal ion binding"/>
    <property type="evidence" value="ECO:0007669"/>
    <property type="project" value="UniProtKB-UniRule"/>
</dbReference>
<organism evidence="11 12">
    <name type="scientific">Kinneretia aquatilis</name>
    <dbReference type="NCBI Taxonomy" id="2070761"/>
    <lineage>
        <taxon>Bacteria</taxon>
        <taxon>Pseudomonadati</taxon>
        <taxon>Pseudomonadota</taxon>
        <taxon>Betaproteobacteria</taxon>
        <taxon>Burkholderiales</taxon>
        <taxon>Sphaerotilaceae</taxon>
        <taxon>Roseateles</taxon>
    </lineage>
</organism>
<evidence type="ECO:0000256" key="8">
    <source>
        <dbReference type="ARBA" id="ARBA00022801"/>
    </source>
</evidence>
<feature type="binding site" evidence="9">
    <location>
        <position position="91"/>
    </location>
    <ligand>
        <name>a divalent metal cation</name>
        <dbReference type="ChEBI" id="CHEBI:60240"/>
    </ligand>
</feature>
<feature type="binding site" evidence="9">
    <location>
        <position position="8"/>
    </location>
    <ligand>
        <name>a divalent metal cation</name>
        <dbReference type="ChEBI" id="CHEBI:60240"/>
    </ligand>
</feature>
<accession>A0A2N8KSC5</accession>
<dbReference type="OrthoDB" id="9780815at2"/>
<dbReference type="GO" id="GO:0004309">
    <property type="term" value="F:exopolyphosphatase activity"/>
    <property type="evidence" value="ECO:0007669"/>
    <property type="project" value="TreeGrafter"/>
</dbReference>
<comment type="similarity">
    <text evidence="4 9">Belongs to the SurE nucleotidase family.</text>
</comment>
<evidence type="ECO:0000313" key="12">
    <source>
        <dbReference type="Proteomes" id="UP000235916"/>
    </source>
</evidence>
<dbReference type="GO" id="GO:0008254">
    <property type="term" value="F:3'-nucleotidase activity"/>
    <property type="evidence" value="ECO:0007669"/>
    <property type="project" value="TreeGrafter"/>
</dbReference>
<dbReference type="NCBIfam" id="NF001490">
    <property type="entry name" value="PRK00346.1-4"/>
    <property type="match status" value="1"/>
</dbReference>
<comment type="subcellular location">
    <subcellularLocation>
        <location evidence="3 9">Cytoplasm</location>
    </subcellularLocation>
</comment>
<keyword evidence="7 9" id="KW-0547">Nucleotide-binding</keyword>
<protein>
    <recommendedName>
        <fullName evidence="9">5'-nucleotidase SurE</fullName>
        <ecNumber evidence="9">3.1.3.5</ecNumber>
    </recommendedName>
    <alternativeName>
        <fullName evidence="9">Nucleoside 5'-monophosphate phosphohydrolase</fullName>
    </alternativeName>
</protein>
<evidence type="ECO:0000256" key="4">
    <source>
        <dbReference type="ARBA" id="ARBA00011062"/>
    </source>
</evidence>
<dbReference type="InterPro" id="IPR036523">
    <property type="entry name" value="SurE-like_sf"/>
</dbReference>
<keyword evidence="5 9" id="KW-0963">Cytoplasm</keyword>
<gene>
    <name evidence="9" type="primary">surE</name>
    <name evidence="11" type="ORF">C1O66_21825</name>
</gene>
<dbReference type="RefSeq" id="WP_102770116.1">
    <property type="nucleotide sequence ID" value="NZ_CP124551.1"/>
</dbReference>
<comment type="function">
    <text evidence="9">Nucleotidase that shows phosphatase activity on nucleoside 5'-monophosphates.</text>
</comment>
<comment type="catalytic activity">
    <reaction evidence="1 9">
        <text>a ribonucleoside 5'-phosphate + H2O = a ribonucleoside + phosphate</text>
        <dbReference type="Rhea" id="RHEA:12484"/>
        <dbReference type="ChEBI" id="CHEBI:15377"/>
        <dbReference type="ChEBI" id="CHEBI:18254"/>
        <dbReference type="ChEBI" id="CHEBI:43474"/>
        <dbReference type="ChEBI" id="CHEBI:58043"/>
        <dbReference type="EC" id="3.1.3.5"/>
    </reaction>
</comment>
<dbReference type="FunFam" id="3.40.1210.10:FF:000001">
    <property type="entry name" value="5'/3'-nucleotidase SurE"/>
    <property type="match status" value="1"/>
</dbReference>
<evidence type="ECO:0000256" key="9">
    <source>
        <dbReference type="HAMAP-Rule" id="MF_00060"/>
    </source>
</evidence>
<comment type="cofactor">
    <cofactor evidence="9">
        <name>a divalent metal cation</name>
        <dbReference type="ChEBI" id="CHEBI:60240"/>
    </cofactor>
    <text evidence="9">Binds 1 divalent metal cation per subunit.</text>
</comment>
<dbReference type="InterPro" id="IPR030048">
    <property type="entry name" value="SurE"/>
</dbReference>
<dbReference type="EMBL" id="POSP01000004">
    <property type="protein sequence ID" value="PND36343.1"/>
    <property type="molecule type" value="Genomic_DNA"/>
</dbReference>
<feature type="domain" description="Survival protein SurE-like phosphatase/nucleotidase" evidence="10">
    <location>
        <begin position="3"/>
        <end position="183"/>
    </location>
</feature>
<dbReference type="Proteomes" id="UP000235916">
    <property type="component" value="Unassembled WGS sequence"/>
</dbReference>
<keyword evidence="12" id="KW-1185">Reference proteome</keyword>
<evidence type="ECO:0000256" key="6">
    <source>
        <dbReference type="ARBA" id="ARBA00022723"/>
    </source>
</evidence>
<evidence type="ECO:0000256" key="3">
    <source>
        <dbReference type="ARBA" id="ARBA00004496"/>
    </source>
</evidence>
<dbReference type="NCBIfam" id="TIGR00087">
    <property type="entry name" value="surE"/>
    <property type="match status" value="1"/>
</dbReference>
<dbReference type="PANTHER" id="PTHR30457">
    <property type="entry name" value="5'-NUCLEOTIDASE SURE"/>
    <property type="match status" value="1"/>
</dbReference>
<dbReference type="GO" id="GO:0000166">
    <property type="term" value="F:nucleotide binding"/>
    <property type="evidence" value="ECO:0007669"/>
    <property type="project" value="UniProtKB-KW"/>
</dbReference>
<feature type="binding site" evidence="9">
    <location>
        <position position="9"/>
    </location>
    <ligand>
        <name>a divalent metal cation</name>
        <dbReference type="ChEBI" id="CHEBI:60240"/>
    </ligand>
</feature>
<keyword evidence="6 9" id="KW-0479">Metal-binding</keyword>
<evidence type="ECO:0000313" key="11">
    <source>
        <dbReference type="EMBL" id="PND36343.1"/>
    </source>
</evidence>
<dbReference type="SUPFAM" id="SSF64167">
    <property type="entry name" value="SurE-like"/>
    <property type="match status" value="1"/>
</dbReference>
<evidence type="ECO:0000256" key="5">
    <source>
        <dbReference type="ARBA" id="ARBA00022490"/>
    </source>
</evidence>
<name>A0A2N8KSC5_9BURK</name>
<feature type="binding site" evidence="9">
    <location>
        <position position="39"/>
    </location>
    <ligand>
        <name>a divalent metal cation</name>
        <dbReference type="ChEBI" id="CHEBI:60240"/>
    </ligand>
</feature>
<proteinExistence type="inferred from homology"/>
<comment type="caution">
    <text evidence="11">The sequence shown here is derived from an EMBL/GenBank/DDBJ whole genome shotgun (WGS) entry which is preliminary data.</text>
</comment>
<dbReference type="NCBIfam" id="NF001489">
    <property type="entry name" value="PRK00346.1-3"/>
    <property type="match status" value="1"/>
</dbReference>
<comment type="cofactor">
    <cofactor evidence="2">
        <name>Mg(2+)</name>
        <dbReference type="ChEBI" id="CHEBI:18420"/>
    </cofactor>
</comment>
<dbReference type="AlphaFoldDB" id="A0A2N8KSC5"/>
<dbReference type="HAMAP" id="MF_00060">
    <property type="entry name" value="SurE"/>
    <property type="match status" value="1"/>
</dbReference>
<evidence type="ECO:0000256" key="7">
    <source>
        <dbReference type="ARBA" id="ARBA00022741"/>
    </source>
</evidence>
<dbReference type="GO" id="GO:0005737">
    <property type="term" value="C:cytoplasm"/>
    <property type="evidence" value="ECO:0007669"/>
    <property type="project" value="UniProtKB-SubCell"/>
</dbReference>
<evidence type="ECO:0000256" key="2">
    <source>
        <dbReference type="ARBA" id="ARBA00001946"/>
    </source>
</evidence>
<sequence length="249" mass="26154">MRILIANDDGYLAPGLHALVKACDGLGQIEVIAPEQNASGTSNSLTLGRPLSVYTASNGFRYVNGTPSDCVHVALTGLLDYKPDLVLSGINNGANMGDDTLYSGTVAAATEGFLFGIPSIAFSQVDKGWGHLDAAAALARQVVEQVLAGGLGSAFLLNVNIPNRADACDLPRRVTRLGRRHASEPVIKQMSPRGEPIYWIGPAGDAREAGEGTDFHATANGMVSLTPLQVDLTHHAALGAWAQRMDRPA</sequence>